<sequence>MIKAVNSVDLISEANVIKQGDTVNSFTVKLYDKDGAPVDVSGSNVTWNLFDDDGRVIADRAVTKESEPGVITLGISSTDSTGHGTFEVEIKVESSAGTEFFPAEGKFFITINRNSENLEETPVAYATLTYFQDSVDETKANSQQAVETADEAKVTADNAKQQSSSTQTQLDQIVVDGDSSVEAAQARVRDIKGETKTFTTLKERNDDTDSKLRDITVNIKQNGALGDGSDDTAAIQSVLDTYAGKTILIPYGSSFNVTSLTIPLNTQIIGYGAKIYNDSTHSTIINLETGVEIIGLEIEGLGNSSYNSSGIGIGIKGTWNSTLRVINYVQDIKLTDCYIHDLGAYGIHAEYARNIKVSGGKIQHVGYAGIGGLSVDNVHVFNKMHIKEVSPGTSGNTYGVFFSRKSTTDDLEELPHSQNCSVSGCTIEDAPLWEALDTHGGQNIEFLNNTIRNCKVGIAFVSIDDLDSNPLYAPKKCKAHGNDIQGIGTGVGIIATGAITAVGSPVEYADRISIQGNTLTECGIKGNDAAGAIEIYGTRGASIVGNTSIDSYPHGISIYHTNQGFTVQGNTIVDPQDETVVIVSGVVIRSTHNSGVVSGNSFIKVKESTTSLNVAKRGIYLASQSNNLIHVGPNYNTFEIKQNGLEGQAVRFNSEMGNSSFGQFAGLGSPEGNITAPMGSTYINRGGGAGSTFYIKESGSGNTGWVAK</sequence>
<name>A0A059NXQ5_9BACI</name>
<accession>A0A059NXQ5</accession>
<evidence type="ECO:0000313" key="2">
    <source>
        <dbReference type="Proteomes" id="UP000028868"/>
    </source>
</evidence>
<dbReference type="Proteomes" id="UP000028868">
    <property type="component" value="Unassembled WGS sequence"/>
</dbReference>
<dbReference type="RefSeq" id="WP_035505932.1">
    <property type="nucleotide sequence ID" value="NZ_CCDI010000001.1"/>
</dbReference>
<reference evidence="2" key="1">
    <citation type="submission" date="2014-03" db="EMBL/GenBank/DDBJ databases">
        <authorList>
            <person name="Urmite Genomes U."/>
        </authorList>
    </citation>
    <scope>NUCLEOTIDE SEQUENCE [LARGE SCALE GENOMIC DNA]</scope>
    <source>
        <strain evidence="2">HD-03</strain>
    </source>
</reference>
<organism evidence="1 2">
    <name type="scientific">Halobacillus karajensis</name>
    <dbReference type="NCBI Taxonomy" id="195088"/>
    <lineage>
        <taxon>Bacteria</taxon>
        <taxon>Bacillati</taxon>
        <taxon>Bacillota</taxon>
        <taxon>Bacilli</taxon>
        <taxon>Bacillales</taxon>
        <taxon>Bacillaceae</taxon>
        <taxon>Halobacillus</taxon>
    </lineage>
</organism>
<protein>
    <submittedName>
        <fullName evidence="1">Uncharacterized protein</fullName>
    </submittedName>
</protein>
<proteinExistence type="predicted"/>
<comment type="caution">
    <text evidence="1">The sequence shown here is derived from an EMBL/GenBank/DDBJ whole genome shotgun (WGS) entry which is preliminary data.</text>
</comment>
<dbReference type="InterPro" id="IPR012334">
    <property type="entry name" value="Pectin_lyas_fold"/>
</dbReference>
<evidence type="ECO:0000313" key="1">
    <source>
        <dbReference type="EMBL" id="CDQ22566.1"/>
    </source>
</evidence>
<dbReference type="EMBL" id="CCDI010000001">
    <property type="protein sequence ID" value="CDQ22566.1"/>
    <property type="molecule type" value="Genomic_DNA"/>
</dbReference>
<dbReference type="InterPro" id="IPR011050">
    <property type="entry name" value="Pectin_lyase_fold/virulence"/>
</dbReference>
<dbReference type="SUPFAM" id="SSF51126">
    <property type="entry name" value="Pectin lyase-like"/>
    <property type="match status" value="2"/>
</dbReference>
<reference evidence="1 2" key="2">
    <citation type="submission" date="2014-05" db="EMBL/GenBank/DDBJ databases">
        <title>Draft genome sequence of Halobacillus karajensis HK-03.</title>
        <authorList>
            <person name="Khelaifia S."/>
            <person name="Croce O."/>
            <person name="Lagier J.C."/>
            <person name="Raoult D."/>
        </authorList>
    </citation>
    <scope>NUCLEOTIDE SEQUENCE [LARGE SCALE GENOMIC DNA]</scope>
    <source>
        <strain evidence="1 2">HD-03</strain>
    </source>
</reference>
<dbReference type="Gene3D" id="2.160.20.10">
    <property type="entry name" value="Single-stranded right-handed beta-helix, Pectin lyase-like"/>
    <property type="match status" value="2"/>
</dbReference>
<gene>
    <name evidence="1" type="ORF">BN983_00779</name>
</gene>
<dbReference type="SMART" id="SM00710">
    <property type="entry name" value="PbH1"/>
    <property type="match status" value="9"/>
</dbReference>
<dbReference type="InterPro" id="IPR006626">
    <property type="entry name" value="PbH1"/>
</dbReference>
<dbReference type="AlphaFoldDB" id="A0A059NXQ5"/>
<keyword evidence="2" id="KW-1185">Reference proteome</keyword>